<reference evidence="6 7" key="1">
    <citation type="submission" date="2020-08" db="EMBL/GenBank/DDBJ databases">
        <authorList>
            <person name="Liu C."/>
            <person name="Sun Q."/>
        </authorList>
    </citation>
    <scope>NUCLEOTIDE SEQUENCE [LARGE SCALE GENOMIC DNA]</scope>
    <source>
        <strain evidence="6 7">NSJ-18</strain>
    </source>
</reference>
<evidence type="ECO:0000259" key="5">
    <source>
        <dbReference type="PROSITE" id="PS50045"/>
    </source>
</evidence>
<organism evidence="6 7">
    <name type="scientific">Romboutsia faecis</name>
    <dbReference type="NCBI Taxonomy" id="2764597"/>
    <lineage>
        <taxon>Bacteria</taxon>
        <taxon>Bacillati</taxon>
        <taxon>Bacillota</taxon>
        <taxon>Clostridia</taxon>
        <taxon>Peptostreptococcales</taxon>
        <taxon>Peptostreptococcaceae</taxon>
        <taxon>Romboutsia</taxon>
    </lineage>
</organism>
<sequence>MDSKLKPFQSYLDKHTHIISSVLNIDIEIVDDKLIRLNGTGVYKSKINESVISEGNIYSQVLETGRELVVLDMQNNDICRDCDNYEKCLNKVIIAVPIKYKNQTLGVIGAISTDPQKKKDITEKIDSYLPFIENICDLISMKIDESEINKNNDKKIKLFHEIINNLEKGVVILDIQNKISYVNNIAQISLNLSNSSIGEDLKIVNYEKSTNSKEIINIEINKHIYTMTAKILPVYPYIKEYDKIIIFDKVINEKSDVENLIDNGWGIYKSDSIIGNSDAMCKVKNRIKKLAKSNSTVLITGESGTGKELIARAIHAQGNRSKNPFIAINCAAIPENLLESELFGYVKGAFSGASNSGKIGKFELANEGVIFLDEIGDLSFHLQAKLLRVLQERKFARVGSNKLIDLDIKVISATNKDLLKLVNEGKYREDLYYRLNVIPINLPPLRERKEDINEIMESFINKYSIELGILDIKIEEKVIKMLNNYNWPGNIRELENAVEYMMNLVGEDGIIVEDMLPIDILNYYNKKNYTITSYRREEYISNQNNSYNIEEFISDGKQDILSLKDLELLYINKILDRFGRDTKSKKEIAKRLGIGLATLYRKLDEK</sequence>
<comment type="caution">
    <text evidence="6">The sequence shown here is derived from an EMBL/GenBank/DDBJ whole genome shotgun (WGS) entry which is preliminary data.</text>
</comment>
<dbReference type="PANTHER" id="PTHR32071:SF57">
    <property type="entry name" value="C4-DICARBOXYLATE TRANSPORT TRANSCRIPTIONAL REGULATORY PROTEIN DCTD"/>
    <property type="match status" value="1"/>
</dbReference>
<dbReference type="SUPFAM" id="SSF52540">
    <property type="entry name" value="P-loop containing nucleoside triphosphate hydrolases"/>
    <property type="match status" value="1"/>
</dbReference>
<feature type="domain" description="Sigma-54 factor interaction" evidence="5">
    <location>
        <begin position="273"/>
        <end position="503"/>
    </location>
</feature>
<dbReference type="Gene3D" id="3.30.450.40">
    <property type="match status" value="1"/>
</dbReference>
<dbReference type="PROSITE" id="PS00688">
    <property type="entry name" value="SIGMA54_INTERACT_3"/>
    <property type="match status" value="1"/>
</dbReference>
<dbReference type="InterPro" id="IPR002078">
    <property type="entry name" value="Sigma_54_int"/>
</dbReference>
<keyword evidence="7" id="KW-1185">Reference proteome</keyword>
<dbReference type="Pfam" id="PF00158">
    <property type="entry name" value="Sigma54_activat"/>
    <property type="match status" value="1"/>
</dbReference>
<dbReference type="PROSITE" id="PS50045">
    <property type="entry name" value="SIGMA54_INTERACT_4"/>
    <property type="match status" value="1"/>
</dbReference>
<dbReference type="SUPFAM" id="SSF46689">
    <property type="entry name" value="Homeodomain-like"/>
    <property type="match status" value="1"/>
</dbReference>
<accession>A0ABR7JQ75</accession>
<keyword evidence="1" id="KW-0547">Nucleotide-binding</keyword>
<dbReference type="InterPro" id="IPR003593">
    <property type="entry name" value="AAA+_ATPase"/>
</dbReference>
<evidence type="ECO:0000313" key="6">
    <source>
        <dbReference type="EMBL" id="MBC5997066.1"/>
    </source>
</evidence>
<evidence type="ECO:0000256" key="1">
    <source>
        <dbReference type="ARBA" id="ARBA00022741"/>
    </source>
</evidence>
<dbReference type="InterPro" id="IPR058031">
    <property type="entry name" value="AAA_lid_NorR"/>
</dbReference>
<dbReference type="Gene3D" id="1.10.8.60">
    <property type="match status" value="1"/>
</dbReference>
<gene>
    <name evidence="6" type="ORF">H8923_09855</name>
</gene>
<proteinExistence type="predicted"/>
<keyword evidence="2" id="KW-0067">ATP-binding</keyword>
<name>A0ABR7JQ75_9FIRM</name>
<dbReference type="SMART" id="SM00382">
    <property type="entry name" value="AAA"/>
    <property type="match status" value="1"/>
</dbReference>
<dbReference type="Gene3D" id="3.40.50.300">
    <property type="entry name" value="P-loop containing nucleotide triphosphate hydrolases"/>
    <property type="match status" value="1"/>
</dbReference>
<evidence type="ECO:0000256" key="2">
    <source>
        <dbReference type="ARBA" id="ARBA00022840"/>
    </source>
</evidence>
<dbReference type="InterPro" id="IPR025944">
    <property type="entry name" value="Sigma_54_int_dom_CS"/>
</dbReference>
<evidence type="ECO:0000256" key="3">
    <source>
        <dbReference type="ARBA" id="ARBA00023015"/>
    </source>
</evidence>
<dbReference type="InterPro" id="IPR025662">
    <property type="entry name" value="Sigma_54_int_dom_ATP-bd_1"/>
</dbReference>
<dbReference type="InterPro" id="IPR029016">
    <property type="entry name" value="GAF-like_dom_sf"/>
</dbReference>
<evidence type="ECO:0000256" key="4">
    <source>
        <dbReference type="ARBA" id="ARBA00023163"/>
    </source>
</evidence>
<dbReference type="RefSeq" id="WP_153972204.1">
    <property type="nucleotide sequence ID" value="NZ_JACRWE010000004.1"/>
</dbReference>
<dbReference type="PROSITE" id="PS00675">
    <property type="entry name" value="SIGMA54_INTERACT_1"/>
    <property type="match status" value="1"/>
</dbReference>
<evidence type="ECO:0000313" key="7">
    <source>
        <dbReference type="Proteomes" id="UP000609849"/>
    </source>
</evidence>
<dbReference type="InterPro" id="IPR027417">
    <property type="entry name" value="P-loop_NTPase"/>
</dbReference>
<dbReference type="Pfam" id="PF25601">
    <property type="entry name" value="AAA_lid_14"/>
    <property type="match status" value="1"/>
</dbReference>
<dbReference type="EMBL" id="JACRWE010000004">
    <property type="protein sequence ID" value="MBC5997066.1"/>
    <property type="molecule type" value="Genomic_DNA"/>
</dbReference>
<dbReference type="InterPro" id="IPR009057">
    <property type="entry name" value="Homeodomain-like_sf"/>
</dbReference>
<dbReference type="PANTHER" id="PTHR32071">
    <property type="entry name" value="TRANSCRIPTIONAL REGULATORY PROTEIN"/>
    <property type="match status" value="1"/>
</dbReference>
<dbReference type="Gene3D" id="1.10.10.60">
    <property type="entry name" value="Homeodomain-like"/>
    <property type="match status" value="1"/>
</dbReference>
<keyword evidence="4" id="KW-0804">Transcription</keyword>
<dbReference type="Proteomes" id="UP000609849">
    <property type="component" value="Unassembled WGS sequence"/>
</dbReference>
<protein>
    <submittedName>
        <fullName evidence="6">Sigma 54-interacting transcriptional regulator</fullName>
    </submittedName>
</protein>
<keyword evidence="3" id="KW-0805">Transcription regulation</keyword>
<dbReference type="CDD" id="cd00009">
    <property type="entry name" value="AAA"/>
    <property type="match status" value="1"/>
</dbReference>